<evidence type="ECO:0008006" key="4">
    <source>
        <dbReference type="Google" id="ProtNLM"/>
    </source>
</evidence>
<dbReference type="Proteomes" id="UP000315677">
    <property type="component" value="Unassembled WGS sequence"/>
</dbReference>
<sequence>MDGRDPRTGPHGAHAALPVLPRDGRYAGEDGSGRVRVELDSAARDVVVVLEDGWRSAVGGAGLPGAVLQAFSAATVARLTAWATGPARAHPPPRRVAIRATAGSRSRAWHELSEFRRRLTTLHAATESVGSPGRKVIVTVAAGRLAGVEIDPAWQRIATARELEHHIGHALRGALALIATLPERTLDGYPALRALLADTPFAPDSTEAPR</sequence>
<dbReference type="EMBL" id="VFPA01000003">
    <property type="protein sequence ID" value="TQM09690.1"/>
    <property type="molecule type" value="Genomic_DNA"/>
</dbReference>
<organism evidence="2 3">
    <name type="scientific">Pseudonocardia kunmingensis</name>
    <dbReference type="NCBI Taxonomy" id="630975"/>
    <lineage>
        <taxon>Bacteria</taxon>
        <taxon>Bacillati</taxon>
        <taxon>Actinomycetota</taxon>
        <taxon>Actinomycetes</taxon>
        <taxon>Pseudonocardiales</taxon>
        <taxon>Pseudonocardiaceae</taxon>
        <taxon>Pseudonocardia</taxon>
    </lineage>
</organism>
<dbReference type="OrthoDB" id="9833660at2"/>
<accession>A0A543DK29</accession>
<proteinExistence type="predicted"/>
<evidence type="ECO:0000256" key="1">
    <source>
        <dbReference type="SAM" id="MobiDB-lite"/>
    </source>
</evidence>
<gene>
    <name evidence="2" type="ORF">FB558_5457</name>
</gene>
<reference evidence="2 3" key="1">
    <citation type="submission" date="2019-06" db="EMBL/GenBank/DDBJ databases">
        <title>Sequencing the genomes of 1000 actinobacteria strains.</title>
        <authorList>
            <person name="Klenk H.-P."/>
        </authorList>
    </citation>
    <scope>NUCLEOTIDE SEQUENCE [LARGE SCALE GENOMIC DNA]</scope>
    <source>
        <strain evidence="2 3">DSM 45301</strain>
    </source>
</reference>
<feature type="region of interest" description="Disordered" evidence="1">
    <location>
        <begin position="1"/>
        <end position="28"/>
    </location>
</feature>
<comment type="caution">
    <text evidence="2">The sequence shown here is derived from an EMBL/GenBank/DDBJ whole genome shotgun (WGS) entry which is preliminary data.</text>
</comment>
<keyword evidence="3" id="KW-1185">Reference proteome</keyword>
<name>A0A543DK29_9PSEU</name>
<evidence type="ECO:0000313" key="2">
    <source>
        <dbReference type="EMBL" id="TQM09690.1"/>
    </source>
</evidence>
<protein>
    <recommendedName>
        <fullName evidence="4">YbaB/EbfC DNA-binding family protein</fullName>
    </recommendedName>
</protein>
<dbReference type="AlphaFoldDB" id="A0A543DK29"/>
<evidence type="ECO:0000313" key="3">
    <source>
        <dbReference type="Proteomes" id="UP000315677"/>
    </source>
</evidence>
<dbReference type="RefSeq" id="WP_142058033.1">
    <property type="nucleotide sequence ID" value="NZ_VFPA01000003.1"/>
</dbReference>